<dbReference type="Proteomes" id="UP000320913">
    <property type="component" value="Unassembled WGS sequence"/>
</dbReference>
<reference evidence="2 3" key="1">
    <citation type="journal article" date="2019" name="Nat. Microbiol.">
        <title>Mediterranean grassland soil C-N compound turnover is dependent on rainfall and depth, and is mediated by genomically divergent microorganisms.</title>
        <authorList>
            <person name="Diamond S."/>
            <person name="Andeer P.F."/>
            <person name="Li Z."/>
            <person name="Crits-Christoph A."/>
            <person name="Burstein D."/>
            <person name="Anantharaman K."/>
            <person name="Lane K.R."/>
            <person name="Thomas B.C."/>
            <person name="Pan C."/>
            <person name="Northen T.R."/>
            <person name="Banfield J.F."/>
        </authorList>
    </citation>
    <scope>NUCLEOTIDE SEQUENCE [LARGE SCALE GENOMIC DNA]</scope>
    <source>
        <strain evidence="2">WS_5</strain>
    </source>
</reference>
<proteinExistence type="predicted"/>
<sequence>MSRIGIGVAMIFLGIASLGVFVASGDSSFKVSHRILLGGEGGWDALTVDSSTHRLFVTHGTRVQVVDTRTDKVLGEIPDTPGVHGVALAPDLGRGFTSNGRDSSVTMFDLNSLAVLGKLKLNARNPDAIEYDPVSKRVFAFNGGSASATAIEAAADTVIGSVPLGGKPEFAAADGKGMVYVNLEDSSAVVAFDARTLQIVHRWPLAPGEEPSGLAMDREHRRLFAGCSNEKLVVLDAGDGHVVSVLPIGKNVDGVAFDPKRQLVFSSNGEGTLTVIHEDGPDKYSVVETVPTQKGCRTLALDEATGSVYEPTADFGPPPAPTADHPHPRPSVVPGTFVVLVSKR</sequence>
<dbReference type="InterPro" id="IPR011048">
    <property type="entry name" value="Haem_d1_sf"/>
</dbReference>
<protein>
    <submittedName>
        <fullName evidence="2">YncE family protein</fullName>
    </submittedName>
</protein>
<accession>A0A538SYQ9</accession>
<evidence type="ECO:0000313" key="3">
    <source>
        <dbReference type="Proteomes" id="UP000320913"/>
    </source>
</evidence>
<dbReference type="InterPro" id="IPR015943">
    <property type="entry name" value="WD40/YVTN_repeat-like_dom_sf"/>
</dbReference>
<feature type="region of interest" description="Disordered" evidence="1">
    <location>
        <begin position="308"/>
        <end position="331"/>
    </location>
</feature>
<dbReference type="InterPro" id="IPR051200">
    <property type="entry name" value="Host-pathogen_enzymatic-act"/>
</dbReference>
<name>A0A538SYQ9_UNCEI</name>
<comment type="caution">
    <text evidence="2">The sequence shown here is derived from an EMBL/GenBank/DDBJ whole genome shotgun (WGS) entry which is preliminary data.</text>
</comment>
<dbReference type="PANTHER" id="PTHR47197">
    <property type="entry name" value="PROTEIN NIRF"/>
    <property type="match status" value="1"/>
</dbReference>
<dbReference type="SUPFAM" id="SSF51004">
    <property type="entry name" value="C-terminal (heme d1) domain of cytochrome cd1-nitrite reductase"/>
    <property type="match status" value="1"/>
</dbReference>
<dbReference type="EMBL" id="VBOV01000206">
    <property type="protein sequence ID" value="TMQ56520.1"/>
    <property type="molecule type" value="Genomic_DNA"/>
</dbReference>
<evidence type="ECO:0000256" key="1">
    <source>
        <dbReference type="SAM" id="MobiDB-lite"/>
    </source>
</evidence>
<dbReference type="PANTHER" id="PTHR47197:SF3">
    <property type="entry name" value="DIHYDRO-HEME D1 DEHYDROGENASE"/>
    <property type="match status" value="1"/>
</dbReference>
<dbReference type="Gene3D" id="2.130.10.10">
    <property type="entry name" value="YVTN repeat-like/Quinoprotein amine dehydrogenase"/>
    <property type="match status" value="2"/>
</dbReference>
<evidence type="ECO:0000313" key="2">
    <source>
        <dbReference type="EMBL" id="TMQ56520.1"/>
    </source>
</evidence>
<dbReference type="AlphaFoldDB" id="A0A538SYQ9"/>
<organism evidence="2 3">
    <name type="scientific">Eiseniibacteriota bacterium</name>
    <dbReference type="NCBI Taxonomy" id="2212470"/>
    <lineage>
        <taxon>Bacteria</taxon>
        <taxon>Candidatus Eiseniibacteriota</taxon>
    </lineage>
</organism>
<gene>
    <name evidence="2" type="ORF">E6K75_08430</name>
</gene>